<organism evidence="2 3">
    <name type="scientific">Acinetobacter phage Presley</name>
    <dbReference type="NCBI Taxonomy" id="1406780"/>
    <lineage>
        <taxon>Viruses</taxon>
        <taxon>Duplodnaviria</taxon>
        <taxon>Heunggongvirae</taxon>
        <taxon>Uroviricota</taxon>
        <taxon>Caudoviricetes</taxon>
        <taxon>Schitoviridae</taxon>
        <taxon>Presleyvirus</taxon>
        <taxon>Presleyvirus presley</taxon>
    </lineage>
</organism>
<gene>
    <name evidence="2" type="ORF">Presley_93</name>
</gene>
<feature type="transmembrane region" description="Helical" evidence="1">
    <location>
        <begin position="6"/>
        <end position="24"/>
    </location>
</feature>
<accession>U5PVZ2</accession>
<dbReference type="RefSeq" id="YP_009007661.1">
    <property type="nucleotide sequence ID" value="NC_023581.1"/>
</dbReference>
<name>U5PVZ2_9CAUD</name>
<dbReference type="EMBL" id="KF669658">
    <property type="protein sequence ID" value="AGY48160.1"/>
    <property type="molecule type" value="Genomic_DNA"/>
</dbReference>
<evidence type="ECO:0000313" key="3">
    <source>
        <dbReference type="Proteomes" id="UP000017656"/>
    </source>
</evidence>
<dbReference type="GeneID" id="18504231"/>
<reference evidence="2 3" key="1">
    <citation type="journal article" date="2013" name="Genome Announc.">
        <title>Complete Genome of Acinetobacter baumannii N4-Like Podophage Presley.</title>
        <authorList>
            <person name="Farmer N.G."/>
            <person name="Wood T.L."/>
            <person name="Chamakura K.R."/>
            <person name="Kuty Everett G.F."/>
        </authorList>
    </citation>
    <scope>NUCLEOTIDE SEQUENCE [LARGE SCALE GENOMIC DNA]</scope>
</reference>
<sequence>MNVLLIITTAVSWGIVSLCAYLCIKLSILDDVHKIPKLTKLSKVALLAGVLELGCWLAAVLYITEGCM</sequence>
<keyword evidence="3" id="KW-1185">Reference proteome</keyword>
<evidence type="ECO:0000256" key="1">
    <source>
        <dbReference type="SAM" id="Phobius"/>
    </source>
</evidence>
<proteinExistence type="predicted"/>
<dbReference type="KEGG" id="vg:18504231"/>
<keyword evidence="1" id="KW-1133">Transmembrane helix</keyword>
<protein>
    <submittedName>
        <fullName evidence="2">Uncharacterized protein</fullName>
    </submittedName>
</protein>
<keyword evidence="1" id="KW-0812">Transmembrane</keyword>
<feature type="transmembrane region" description="Helical" evidence="1">
    <location>
        <begin position="44"/>
        <end position="63"/>
    </location>
</feature>
<evidence type="ECO:0000313" key="2">
    <source>
        <dbReference type="EMBL" id="AGY48160.1"/>
    </source>
</evidence>
<dbReference type="Proteomes" id="UP000017656">
    <property type="component" value="Segment"/>
</dbReference>
<keyword evidence="1" id="KW-0472">Membrane</keyword>